<dbReference type="Gene3D" id="3.10.10.10">
    <property type="entry name" value="HIV Type 1 Reverse Transcriptase, subunit A, domain 1"/>
    <property type="match status" value="1"/>
</dbReference>
<dbReference type="eggNOG" id="KOG0017">
    <property type="taxonomic scope" value="Eukaryota"/>
</dbReference>
<dbReference type="Gene3D" id="3.30.70.270">
    <property type="match status" value="1"/>
</dbReference>
<dbReference type="InterPro" id="IPR023780">
    <property type="entry name" value="Chromo_domain"/>
</dbReference>
<name>A0A024TUX9_9STRA</name>
<dbReference type="RefSeq" id="XP_008873350.1">
    <property type="nucleotide sequence ID" value="XM_008875128.1"/>
</dbReference>
<dbReference type="Pfam" id="PF00385">
    <property type="entry name" value="Chromo"/>
    <property type="match status" value="1"/>
</dbReference>
<organism evidence="2">
    <name type="scientific">Aphanomyces invadans</name>
    <dbReference type="NCBI Taxonomy" id="157072"/>
    <lineage>
        <taxon>Eukaryota</taxon>
        <taxon>Sar</taxon>
        <taxon>Stramenopiles</taxon>
        <taxon>Oomycota</taxon>
        <taxon>Saprolegniomycetes</taxon>
        <taxon>Saprolegniales</taxon>
        <taxon>Verrucalvaceae</taxon>
        <taxon>Aphanomyces</taxon>
    </lineage>
</organism>
<reference evidence="2" key="1">
    <citation type="submission" date="2013-12" db="EMBL/GenBank/DDBJ databases">
        <title>The Genome Sequence of Aphanomyces invadans NJM9701.</title>
        <authorList>
            <consortium name="The Broad Institute Genomics Platform"/>
            <person name="Russ C."/>
            <person name="Tyler B."/>
            <person name="van West P."/>
            <person name="Dieguez-Uribeondo J."/>
            <person name="Young S.K."/>
            <person name="Zeng Q."/>
            <person name="Gargeya S."/>
            <person name="Fitzgerald M."/>
            <person name="Abouelleil A."/>
            <person name="Alvarado L."/>
            <person name="Chapman S.B."/>
            <person name="Gainer-Dewar J."/>
            <person name="Goldberg J."/>
            <person name="Griggs A."/>
            <person name="Gujja S."/>
            <person name="Hansen M."/>
            <person name="Howarth C."/>
            <person name="Imamovic A."/>
            <person name="Ireland A."/>
            <person name="Larimer J."/>
            <person name="McCowan C."/>
            <person name="Murphy C."/>
            <person name="Pearson M."/>
            <person name="Poon T.W."/>
            <person name="Priest M."/>
            <person name="Roberts A."/>
            <person name="Saif S."/>
            <person name="Shea T."/>
            <person name="Sykes S."/>
            <person name="Wortman J."/>
            <person name="Nusbaum C."/>
            <person name="Birren B."/>
        </authorList>
    </citation>
    <scope>NUCLEOTIDE SEQUENCE [LARGE SCALE GENOMIC DNA]</scope>
    <source>
        <strain evidence="2">NJM9701</strain>
    </source>
</reference>
<feature type="domain" description="Chromo" evidence="1">
    <location>
        <begin position="496"/>
        <end position="547"/>
    </location>
</feature>
<dbReference type="InterPro" id="IPR041588">
    <property type="entry name" value="Integrase_H2C2"/>
</dbReference>
<proteinExistence type="predicted"/>
<dbReference type="CDD" id="cd00024">
    <property type="entry name" value="CD_CSD"/>
    <property type="match status" value="1"/>
</dbReference>
<evidence type="ECO:0000313" key="2">
    <source>
        <dbReference type="EMBL" id="ETV97789.1"/>
    </source>
</evidence>
<evidence type="ECO:0000259" key="1">
    <source>
        <dbReference type="PROSITE" id="PS50013"/>
    </source>
</evidence>
<dbReference type="SUPFAM" id="SSF56672">
    <property type="entry name" value="DNA/RNA polymerases"/>
    <property type="match status" value="1"/>
</dbReference>
<dbReference type="Gene3D" id="1.10.340.70">
    <property type="match status" value="1"/>
</dbReference>
<dbReference type="EMBL" id="KI913971">
    <property type="protein sequence ID" value="ETV97789.1"/>
    <property type="molecule type" value="Genomic_DNA"/>
</dbReference>
<dbReference type="InterPro" id="IPR000953">
    <property type="entry name" value="Chromo/chromo_shadow_dom"/>
</dbReference>
<accession>A0A024TUX9</accession>
<dbReference type="InterPro" id="IPR016197">
    <property type="entry name" value="Chromo-like_dom_sf"/>
</dbReference>
<dbReference type="SUPFAM" id="SSF54160">
    <property type="entry name" value="Chromo domain-like"/>
    <property type="match status" value="1"/>
</dbReference>
<protein>
    <recommendedName>
        <fullName evidence="1">Chromo domain-containing protein</fullName>
    </recommendedName>
</protein>
<dbReference type="Gene3D" id="2.40.50.40">
    <property type="match status" value="1"/>
</dbReference>
<dbReference type="GeneID" id="20086191"/>
<gene>
    <name evidence="2" type="ORF">H310_09141</name>
</gene>
<dbReference type="PROSITE" id="PS50013">
    <property type="entry name" value="CHROMO_2"/>
    <property type="match status" value="1"/>
</dbReference>
<dbReference type="InterPro" id="IPR043128">
    <property type="entry name" value="Rev_trsase/Diguanyl_cyclase"/>
</dbReference>
<dbReference type="InterPro" id="IPR043502">
    <property type="entry name" value="DNA/RNA_pol_sf"/>
</dbReference>
<dbReference type="VEuPathDB" id="FungiDB:H310_09141"/>
<dbReference type="AlphaFoldDB" id="A0A024TUX9"/>
<dbReference type="Pfam" id="PF17921">
    <property type="entry name" value="Integrase_H2C2"/>
    <property type="match status" value="1"/>
</dbReference>
<sequence length="547" mass="60223">MEGFGSVPLTLFQHAVLPELALLVGHTTVALKSVSSWVDHTDLTPSITIGRPVMKILVYSTECLLHSAAETPTNFDLSELSVLDNDTSAICCALKARKAQLDAEGDMDADSDDDDCMGQSVSGVLRANVVEAIANGLSRKGGARLVTILDSSTHKSLATVFTASDCCQKGWLYAYDRGHTRPQFANRTDALVYAILEVVMARLAGTKCFIALDWFKGYWQLAMEASSREAYTIMGFDEMVESNRVLMGQPGAVAFCQSVAQTIYGDRYGKGIEAWLGDVLGSVAAEPELPDLLEWLLQRAQTFGLKFNPLKQSTADAAVWCEDEAQNGSRVKRLVVQQEWPRELAKMKEKLVFEDDVGRVDGKIWIPTGALDLQLSLLVISHADTMGHRGGHATARALSDIFVWRGLEQDCKTFVANCLQSLSVGGEEVPRPVGKTLHAVEPNQLIHCDFMALEGGYVHGIVDDASTFCQLTWHDAKDATITQDLLDHITYVDGGHEIEALVDCKFDRNLKQWMLLVKWRGLDELEKTWEPVTSSLETCLMLCALRC</sequence>
<dbReference type="STRING" id="157072.A0A024TUX9"/>
<dbReference type="OrthoDB" id="76385at2759"/>